<name>A0A4R0RBV3_9APHY</name>
<dbReference type="Proteomes" id="UP000292702">
    <property type="component" value="Unassembled WGS sequence"/>
</dbReference>
<dbReference type="OrthoDB" id="2754214at2759"/>
<proteinExistence type="predicted"/>
<dbReference type="EMBL" id="RWJN01000336">
    <property type="protein sequence ID" value="TCD62905.1"/>
    <property type="molecule type" value="Genomic_DNA"/>
</dbReference>
<dbReference type="InterPro" id="IPR032675">
    <property type="entry name" value="LRR_dom_sf"/>
</dbReference>
<dbReference type="AlphaFoldDB" id="A0A4R0RBV3"/>
<organism evidence="1 2">
    <name type="scientific">Steccherinum ochraceum</name>
    <dbReference type="NCBI Taxonomy" id="92696"/>
    <lineage>
        <taxon>Eukaryota</taxon>
        <taxon>Fungi</taxon>
        <taxon>Dikarya</taxon>
        <taxon>Basidiomycota</taxon>
        <taxon>Agaricomycotina</taxon>
        <taxon>Agaricomycetes</taxon>
        <taxon>Polyporales</taxon>
        <taxon>Steccherinaceae</taxon>
        <taxon>Steccherinum</taxon>
    </lineage>
</organism>
<reference evidence="1 2" key="1">
    <citation type="submission" date="2018-11" db="EMBL/GenBank/DDBJ databases">
        <title>Genome assembly of Steccherinum ochraceum LE-BIN_3174, the white-rot fungus of the Steccherinaceae family (The Residual Polyporoid clade, Polyporales, Basidiomycota).</title>
        <authorList>
            <person name="Fedorova T.V."/>
            <person name="Glazunova O.A."/>
            <person name="Landesman E.O."/>
            <person name="Moiseenko K.V."/>
            <person name="Psurtseva N.V."/>
            <person name="Savinova O.S."/>
            <person name="Shakhova N.V."/>
            <person name="Tyazhelova T.V."/>
            <person name="Vasina D.V."/>
        </authorList>
    </citation>
    <scope>NUCLEOTIDE SEQUENCE [LARGE SCALE GENOMIC DNA]</scope>
    <source>
        <strain evidence="1 2">LE-BIN_3174</strain>
    </source>
</reference>
<sequence>MEIDSRKPAASVLGSLAQHSAALTSLRLKLSNGAISDSESEYTRLCAMLRETSSLQEIDLDSDFGDELWQAVASLPLLKSLKISHRDESTTPTSPAMFPALTSLELNTSMPSSVTPMIQHVQFPSLQSLTLAFPPDAISYVGKRRTRPCFAAIAEACSSAPLTHLEIKTNDSTIPLYLTRISSIVSDDVRPLLRLTRLRHVNIHPRWPWDLDDNLFTEMVHAWPDVQLLFLDPSYRWKSPSRITLQGLESVATHYHIQTLGVVLDASVPALAKEDPISFDSIPAYTQKNTSLRNLHVGSSVIDSAAYVTVFLHSLFPKLDNLQAHSGRKKEDTPTVWRDVKDFLPAARRISAQARKEVQNRGIEVQTA</sequence>
<gene>
    <name evidence="1" type="ORF">EIP91_006232</name>
</gene>
<comment type="caution">
    <text evidence="1">The sequence shown here is derived from an EMBL/GenBank/DDBJ whole genome shotgun (WGS) entry which is preliminary data.</text>
</comment>
<accession>A0A4R0RBV3</accession>
<evidence type="ECO:0000313" key="1">
    <source>
        <dbReference type="EMBL" id="TCD62905.1"/>
    </source>
</evidence>
<keyword evidence="2" id="KW-1185">Reference proteome</keyword>
<dbReference type="Gene3D" id="3.80.10.10">
    <property type="entry name" value="Ribonuclease Inhibitor"/>
    <property type="match status" value="1"/>
</dbReference>
<dbReference type="SUPFAM" id="SSF52047">
    <property type="entry name" value="RNI-like"/>
    <property type="match status" value="1"/>
</dbReference>
<protein>
    <submittedName>
        <fullName evidence="1">Uncharacterized protein</fullName>
    </submittedName>
</protein>
<evidence type="ECO:0000313" key="2">
    <source>
        <dbReference type="Proteomes" id="UP000292702"/>
    </source>
</evidence>